<name>A0A9D1YY48_9BACT</name>
<protein>
    <submittedName>
        <fullName evidence="3">Leucine-rich repeat protein</fullName>
    </submittedName>
</protein>
<dbReference type="InterPro" id="IPR024361">
    <property type="entry name" value="BACON"/>
</dbReference>
<proteinExistence type="predicted"/>
<dbReference type="SUPFAM" id="SSF52047">
    <property type="entry name" value="RNI-like"/>
    <property type="match status" value="1"/>
</dbReference>
<accession>A0A9D1YY48</accession>
<evidence type="ECO:0000259" key="1">
    <source>
        <dbReference type="Pfam" id="PF13004"/>
    </source>
</evidence>
<dbReference type="SUPFAM" id="SSF52058">
    <property type="entry name" value="L domain-like"/>
    <property type="match status" value="1"/>
</dbReference>
<dbReference type="InterPro" id="IPR026906">
    <property type="entry name" value="LRR_5"/>
</dbReference>
<dbReference type="Pfam" id="PF03382">
    <property type="entry name" value="DUF285"/>
    <property type="match status" value="1"/>
</dbReference>
<dbReference type="InterPro" id="IPR005046">
    <property type="entry name" value="DUF285"/>
</dbReference>
<evidence type="ECO:0000313" key="3">
    <source>
        <dbReference type="EMBL" id="HIY68019.1"/>
    </source>
</evidence>
<dbReference type="InterPro" id="IPR035986">
    <property type="entry name" value="PKD_dom_sf"/>
</dbReference>
<reference evidence="3" key="1">
    <citation type="journal article" date="2021" name="PeerJ">
        <title>Extensive microbial diversity within the chicken gut microbiome revealed by metagenomics and culture.</title>
        <authorList>
            <person name="Gilroy R."/>
            <person name="Ravi A."/>
            <person name="Getino M."/>
            <person name="Pursley I."/>
            <person name="Horton D.L."/>
            <person name="Alikhan N.F."/>
            <person name="Baker D."/>
            <person name="Gharbi K."/>
            <person name="Hall N."/>
            <person name="Watson M."/>
            <person name="Adriaenssens E.M."/>
            <person name="Foster-Nyarko E."/>
            <person name="Jarju S."/>
            <person name="Secka A."/>
            <person name="Antonio M."/>
            <person name="Oren A."/>
            <person name="Chaudhuri R.R."/>
            <person name="La Ragione R."/>
            <person name="Hildebrand F."/>
            <person name="Pallen M.J."/>
        </authorList>
    </citation>
    <scope>NUCLEOTIDE SEQUENCE</scope>
    <source>
        <strain evidence="3">5134</strain>
    </source>
</reference>
<evidence type="ECO:0000313" key="4">
    <source>
        <dbReference type="Proteomes" id="UP000886844"/>
    </source>
</evidence>
<dbReference type="Pfam" id="PF13004">
    <property type="entry name" value="BACON"/>
    <property type="match status" value="1"/>
</dbReference>
<dbReference type="PANTHER" id="PTHR45661:SF3">
    <property type="entry name" value="IG-LIKE DOMAIN-CONTAINING PROTEIN"/>
    <property type="match status" value="1"/>
</dbReference>
<dbReference type="SUPFAM" id="SSF49299">
    <property type="entry name" value="PKD domain"/>
    <property type="match status" value="1"/>
</dbReference>
<dbReference type="Gene3D" id="3.80.10.10">
    <property type="entry name" value="Ribonuclease Inhibitor"/>
    <property type="match status" value="4"/>
</dbReference>
<dbReference type="Gene3D" id="2.60.40.10">
    <property type="entry name" value="Immunoglobulins"/>
    <property type="match status" value="3"/>
</dbReference>
<dbReference type="PROSITE" id="PS51257">
    <property type="entry name" value="PROKAR_LIPOPROTEIN"/>
    <property type="match status" value="1"/>
</dbReference>
<feature type="domain" description="BACON" evidence="2">
    <location>
        <begin position="64"/>
        <end position="133"/>
    </location>
</feature>
<sequence length="1182" mass="126538">MRKFYMLATFLLALTGCSEDKTFYINPIPEGGGNSGSVDAELGIRSDNTWFEAEDDLNATINFKSLGGEVVVDIQTNTTWEATSDAEWLTVEQDNQADQLILSCENNLEEAQQQATVTITAGDKSATIRTTQNAYGTLEIIASKNNFQIPACGELTAEFEVQSTDEDWVFETEGCTWLLVERDGDKILLTLDPNEVAEDREVSFQLIAGKSSTSPATETIRVMQERAAELNTSLQTIPFAATPAKAKEITVDANFEWSYTSSEGSDWLSITRTETGLEVSAEINPETASRSATITVTTGDGKANVAERVITVSQSGFDFDALILGLNVTASDLRARLPLSGDVQVTIDWGDGTVEENVTTKQPQHQYTDPDYYVVSVKGTVTALDCSGLNLSSYNQTDQIVEVYNWGRTGLTSMEGAFYHCTNLAKIDTDRTEAFAKVTTFEQAFRYCENLAEIPQGLLDNAVELLTVADMFYQAKIITSVPADLLANCPKLTSVYSLFNGTAIESIDGNIFANNPELTDVGLLFANTTALRSVPENIFANNKKISELKSLFASSAIESVPEGLFAGLTNVENLYMVFQNTDNLRSIPAGIFAGTPNVTSFSNAFSGSGITEIPDGLFAGCSKVETFMSCFNNCANLQRIPANVFKDSGAFTTVEKTGFNNIFKGCVLITEVPEGVFDGFVNATQFNSAFEGCSSLVTLPAGLFNTEATSFSNTFKGCTALKNLPQGVLRNMSKVTSFSGLFTDCTGLEEIGANILEGCTSCTNISSMFKGCTNLKTVSPDAFAGATAITTIASLFDGCTSLETVPEGLFAPMTGLKTASNVFSASGITSVPAGLFASNPAITTFSKIFYNCTSLVSLPDGLFASNPLVTIYTSAFEGCTALESVGVLFGPSTASVKCDNLFYGCTALKTLPEGIFTGLTGASTFEEAFYGCSALETLPAGLFEANVNVTTVTKCFQDCIALKAVPSRMFGVSTKTKTLSYLFDGCTSLETIAVDAFSGLAASSTTFMYAFQDCTSLQEVPDGLLKNNSTISTYTSMFRGCTGLRRLGSESLNCTSVTTALTSMFDGCTSLEEIGDKPFVNPVKLTSLSGVFKNCSALKSVPADIFDDCKLLKTVTNLFSGCTSLSGESPYTVVNGQKYHLYERTAETAAATGLTAITNSKSCFLGCTQLSDYAQIPDAWKQ</sequence>
<dbReference type="Pfam" id="PF19190">
    <property type="entry name" value="BACON_2"/>
    <property type="match status" value="1"/>
</dbReference>
<reference evidence="3" key="2">
    <citation type="submission" date="2021-04" db="EMBL/GenBank/DDBJ databases">
        <authorList>
            <person name="Gilroy R."/>
        </authorList>
    </citation>
    <scope>NUCLEOTIDE SEQUENCE</scope>
    <source>
        <strain evidence="3">5134</strain>
    </source>
</reference>
<dbReference type="CDD" id="cd14948">
    <property type="entry name" value="BACON"/>
    <property type="match status" value="2"/>
</dbReference>
<dbReference type="InterPro" id="IPR053139">
    <property type="entry name" value="Surface_bspA-like"/>
</dbReference>
<dbReference type="EMBL" id="DXDA01000011">
    <property type="protein sequence ID" value="HIY68019.1"/>
    <property type="molecule type" value="Genomic_DNA"/>
</dbReference>
<organism evidence="3 4">
    <name type="scientific">Candidatus Alistipes intestinigallinarum</name>
    <dbReference type="NCBI Taxonomy" id="2838440"/>
    <lineage>
        <taxon>Bacteria</taxon>
        <taxon>Pseudomonadati</taxon>
        <taxon>Bacteroidota</taxon>
        <taxon>Bacteroidia</taxon>
        <taxon>Bacteroidales</taxon>
        <taxon>Rikenellaceae</taxon>
        <taxon>Alistipes</taxon>
    </lineage>
</organism>
<evidence type="ECO:0000259" key="2">
    <source>
        <dbReference type="Pfam" id="PF19190"/>
    </source>
</evidence>
<feature type="domain" description="BACON" evidence="1">
    <location>
        <begin position="257"/>
        <end position="314"/>
    </location>
</feature>
<dbReference type="InterPro" id="IPR032675">
    <property type="entry name" value="LRR_dom_sf"/>
</dbReference>
<comment type="caution">
    <text evidence="3">The sequence shown here is derived from an EMBL/GenBank/DDBJ whole genome shotgun (WGS) entry which is preliminary data.</text>
</comment>
<dbReference type="AlphaFoldDB" id="A0A9D1YY48"/>
<dbReference type="Pfam" id="PF13306">
    <property type="entry name" value="LRR_5"/>
    <property type="match status" value="3"/>
</dbReference>
<dbReference type="PANTHER" id="PTHR45661">
    <property type="entry name" value="SURFACE ANTIGEN"/>
    <property type="match status" value="1"/>
</dbReference>
<gene>
    <name evidence="3" type="ORF">H9828_01225</name>
</gene>
<dbReference type="InterPro" id="IPR013783">
    <property type="entry name" value="Ig-like_fold"/>
</dbReference>
<dbReference type="Proteomes" id="UP000886844">
    <property type="component" value="Unassembled WGS sequence"/>
</dbReference>